<dbReference type="FunFam" id="1.25.40.10:FF:000090">
    <property type="entry name" value="Pentatricopeptide repeat-containing protein, chloroplastic"/>
    <property type="match status" value="1"/>
</dbReference>
<protein>
    <recommendedName>
        <fullName evidence="4">DYW domain-containing protein</fullName>
    </recommendedName>
</protein>
<feature type="repeat" description="PPR" evidence="3">
    <location>
        <begin position="70"/>
        <end position="104"/>
    </location>
</feature>
<keyword evidence="2" id="KW-0677">Repeat</keyword>
<dbReference type="FunFam" id="1.25.40.10:FF:000344">
    <property type="entry name" value="Pentatricopeptide repeat-containing protein"/>
    <property type="match status" value="1"/>
</dbReference>
<evidence type="ECO:0000256" key="3">
    <source>
        <dbReference type="PROSITE-ProRule" id="PRU00708"/>
    </source>
</evidence>
<dbReference type="InterPro" id="IPR002885">
    <property type="entry name" value="PPR_rpt"/>
</dbReference>
<keyword evidence="6" id="KW-1185">Reference proteome</keyword>
<feature type="repeat" description="PPR" evidence="3">
    <location>
        <begin position="777"/>
        <end position="812"/>
    </location>
</feature>
<evidence type="ECO:0000256" key="2">
    <source>
        <dbReference type="ARBA" id="ARBA00022737"/>
    </source>
</evidence>
<dbReference type="Pfam" id="PF20431">
    <property type="entry name" value="E_motif"/>
    <property type="match status" value="1"/>
</dbReference>
<dbReference type="AlphaFoldDB" id="A0A8X7UBN1"/>
<feature type="repeat" description="PPR" evidence="3">
    <location>
        <begin position="575"/>
        <end position="609"/>
    </location>
</feature>
<comment type="similarity">
    <text evidence="1">Belongs to the PPR family. PCMP-H subfamily.</text>
</comment>
<sequence length="1086" mass="121226">MVVSSASISKALSSSSSTLKALRRIHALVISLGLERSSDFFSGKLIDKYSHLKDPRSSLSVFKRVSPAENVYLWNSIIRALSHNGLFSEALEFYGKLREANVSPDRYTFPPVVKACAGVFDKEMGDSVYNQIIELGFESDLYVGNAVVDMYSRMGFLCRAREVFDEMPVRDLVSWNSLISGFSSHGYHEEAVELYRELRRSSWIAPDSFTVTSVLYAFGNLLAVKEGEGLHGFVMKSGVSSVVVVNNGLLSMYLKLRRVTDARRVFDEMVVRDSVSYNTMICGCFNLDMYEESVRLFLENLDQFKADILTVSSILRACGHLRDLSLAKYVHEYMMRGGFSVGATVGNILIDVYAKCGDVIAARDVFKGMECKDTVSWNSLISGYIQSGDLLEGVKLFKMMMMMEGQADHVTYLMLLSVSTRLSDLKFGRGLHCNVTKSGFYSDVSVSNALIDMYAKCGEEGDSLQIFNSMETRDTVTWNMVISACVRSGDFATGLQVTTQMRNSGVVPDMATFLVTLPMCASLAAKRLGKEIHCCLLRFGYESELRIGNALIEMYSKCGDVIAARDVFKGMECKDTVSWNSLISGYIQSGDLLEGVKLFKMMMMMEGQADHVTYLMLLSVSTRLSDLKFGRGLHCNVTKSGFYSDVSVSNALIDMYAKCGEEGDSLQIFNSMETRDTVTWNMVISACVRSGDFATGLQVTTQMRNSGVVPDMATFLVTLPMCASLAAKRLGKEIHCCLLRFGYESELRIGNALIEMYSKCGCLKSFLKVFEHMSRRDVVTWTGMIYAYGMYGEGEKALAAFVDMEKEAGVVPDNVAFIAIIYACSHSGLVEEGLACFEKMKTRYKIEPAMEHYACVVDLLSRSQKISKAEEFIQAMPVKPDASIWASLLRACRTSGDMETAERVCKKIVELNPDDPGYSILASNAYAALRKWDKVSLIRKSLKDKERKKNPGYSWIEVSKKVYLFRAGDVSAPQFEAIHESLEMLYSLMAKEGYVPDPREVSQNLEEEEEKRRLVCGHSERLAIAFGLLNTEPGTPLQVMKNLRVCGDCHEVTKLISKIVGREILVRDANRFHLFKDGACSCNDRW</sequence>
<feature type="repeat" description="PPR" evidence="3">
    <location>
        <begin position="171"/>
        <end position="205"/>
    </location>
</feature>
<comment type="caution">
    <text evidence="5">The sequence shown here is derived from an EMBL/GenBank/DDBJ whole genome shotgun (WGS) entry which is preliminary data.</text>
</comment>
<evidence type="ECO:0000313" key="6">
    <source>
        <dbReference type="Proteomes" id="UP000886595"/>
    </source>
</evidence>
<dbReference type="GO" id="GO:0003729">
    <property type="term" value="F:mRNA binding"/>
    <property type="evidence" value="ECO:0007669"/>
    <property type="project" value="UniProtKB-ARBA"/>
</dbReference>
<dbReference type="FunFam" id="1.25.40.10:FF:001226">
    <property type="entry name" value="Pentatricopeptide repeat-containing protein At3g03580"/>
    <property type="match status" value="2"/>
</dbReference>
<dbReference type="InterPro" id="IPR046848">
    <property type="entry name" value="E_motif"/>
</dbReference>
<dbReference type="Pfam" id="PF14432">
    <property type="entry name" value="DYW_deaminase"/>
    <property type="match status" value="1"/>
</dbReference>
<dbReference type="InterPro" id="IPR032867">
    <property type="entry name" value="DYW_dom"/>
</dbReference>
<reference evidence="5 6" key="1">
    <citation type="submission" date="2020-02" db="EMBL/GenBank/DDBJ databases">
        <authorList>
            <person name="Ma Q."/>
            <person name="Huang Y."/>
            <person name="Song X."/>
            <person name="Pei D."/>
        </authorList>
    </citation>
    <scope>NUCLEOTIDE SEQUENCE [LARGE SCALE GENOMIC DNA]</scope>
    <source>
        <strain evidence="5">Sxm20200214</strain>
        <tissue evidence="5">Leaf</tissue>
    </source>
</reference>
<dbReference type="PANTHER" id="PTHR47926:SF533">
    <property type="entry name" value="DYW DOMAIN-CONTAINING PROTEIN"/>
    <property type="match status" value="1"/>
</dbReference>
<proteinExistence type="inferred from homology"/>
<dbReference type="PROSITE" id="PS51375">
    <property type="entry name" value="PPR"/>
    <property type="match status" value="7"/>
</dbReference>
<organism evidence="5 6">
    <name type="scientific">Brassica carinata</name>
    <name type="common">Ethiopian mustard</name>
    <name type="synonym">Abyssinian cabbage</name>
    <dbReference type="NCBI Taxonomy" id="52824"/>
    <lineage>
        <taxon>Eukaryota</taxon>
        <taxon>Viridiplantae</taxon>
        <taxon>Streptophyta</taxon>
        <taxon>Embryophyta</taxon>
        <taxon>Tracheophyta</taxon>
        <taxon>Spermatophyta</taxon>
        <taxon>Magnoliopsida</taxon>
        <taxon>eudicotyledons</taxon>
        <taxon>Gunneridae</taxon>
        <taxon>Pentapetalae</taxon>
        <taxon>rosids</taxon>
        <taxon>malvids</taxon>
        <taxon>Brassicales</taxon>
        <taxon>Brassicaceae</taxon>
        <taxon>Brassiceae</taxon>
        <taxon>Brassica</taxon>
    </lineage>
</organism>
<dbReference type="EMBL" id="JAAMPC010000013">
    <property type="protein sequence ID" value="KAG2272777.1"/>
    <property type="molecule type" value="Genomic_DNA"/>
</dbReference>
<dbReference type="Proteomes" id="UP000886595">
    <property type="component" value="Unassembled WGS sequence"/>
</dbReference>
<accession>A0A8X7UBN1</accession>
<dbReference type="FunFam" id="1.25.40.10:FF:000381">
    <property type="entry name" value="Pentatricopeptide repeat-containing protein"/>
    <property type="match status" value="1"/>
</dbReference>
<dbReference type="NCBIfam" id="TIGR00756">
    <property type="entry name" value="PPR"/>
    <property type="match status" value="10"/>
</dbReference>
<feature type="repeat" description="PPR" evidence="3">
    <location>
        <begin position="474"/>
        <end position="508"/>
    </location>
</feature>
<gene>
    <name evidence="5" type="ORF">Bca52824_067332</name>
</gene>
<dbReference type="Pfam" id="PF13041">
    <property type="entry name" value="PPR_2"/>
    <property type="match status" value="6"/>
</dbReference>
<feature type="repeat" description="PPR" evidence="3">
    <location>
        <begin position="373"/>
        <end position="407"/>
    </location>
</feature>
<feature type="repeat" description="PPR" evidence="3">
    <location>
        <begin position="676"/>
        <end position="710"/>
    </location>
</feature>
<dbReference type="Gene3D" id="1.25.40.10">
    <property type="entry name" value="Tetratricopeptide repeat domain"/>
    <property type="match status" value="8"/>
</dbReference>
<dbReference type="InterPro" id="IPR011990">
    <property type="entry name" value="TPR-like_helical_dom_sf"/>
</dbReference>
<dbReference type="InterPro" id="IPR046960">
    <property type="entry name" value="PPR_At4g14850-like_plant"/>
</dbReference>
<evidence type="ECO:0000259" key="4">
    <source>
        <dbReference type="Pfam" id="PF14432"/>
    </source>
</evidence>
<dbReference type="FunFam" id="1.25.40.10:FF:000073">
    <property type="entry name" value="Pentatricopeptide repeat-containing protein chloroplastic"/>
    <property type="match status" value="1"/>
</dbReference>
<dbReference type="GO" id="GO:0008270">
    <property type="term" value="F:zinc ion binding"/>
    <property type="evidence" value="ECO:0007669"/>
    <property type="project" value="InterPro"/>
</dbReference>
<dbReference type="PANTHER" id="PTHR47926">
    <property type="entry name" value="PENTATRICOPEPTIDE REPEAT-CONTAINING PROTEIN"/>
    <property type="match status" value="1"/>
</dbReference>
<feature type="domain" description="DYW" evidence="4">
    <location>
        <begin position="993"/>
        <end position="1086"/>
    </location>
</feature>
<dbReference type="Pfam" id="PF01535">
    <property type="entry name" value="PPR"/>
    <property type="match status" value="6"/>
</dbReference>
<evidence type="ECO:0000256" key="1">
    <source>
        <dbReference type="ARBA" id="ARBA00006643"/>
    </source>
</evidence>
<evidence type="ECO:0000313" key="5">
    <source>
        <dbReference type="EMBL" id="KAG2272777.1"/>
    </source>
</evidence>
<name>A0A8X7UBN1_BRACI</name>
<dbReference type="GO" id="GO:0009451">
    <property type="term" value="P:RNA modification"/>
    <property type="evidence" value="ECO:0007669"/>
    <property type="project" value="InterPro"/>
</dbReference>
<dbReference type="OrthoDB" id="185373at2759"/>